<dbReference type="AlphaFoldDB" id="A0A090Q5W8"/>
<dbReference type="EMBL" id="BBML01000006">
    <property type="protein sequence ID" value="GAK97592.1"/>
    <property type="molecule type" value="Genomic_DNA"/>
</dbReference>
<evidence type="ECO:0000313" key="2">
    <source>
        <dbReference type="Proteomes" id="UP000029221"/>
    </source>
</evidence>
<evidence type="ECO:0008006" key="3">
    <source>
        <dbReference type="Google" id="ProtNLM"/>
    </source>
</evidence>
<dbReference type="NCBIfam" id="TIGR02757">
    <property type="entry name" value="TIGR02757 family protein"/>
    <property type="match status" value="1"/>
</dbReference>
<keyword evidence="2" id="KW-1185">Reference proteome</keyword>
<dbReference type="STRING" id="319236.BST91_06145"/>
<accession>A0A090Q5W8</accession>
<evidence type="ECO:0000313" key="1">
    <source>
        <dbReference type="EMBL" id="GAK97592.1"/>
    </source>
</evidence>
<name>A0A090Q5W8_9FLAO</name>
<dbReference type="RefSeq" id="WP_042279293.1">
    <property type="nucleotide sequence ID" value="NZ_BBML01000006.1"/>
</dbReference>
<organism evidence="1 2">
    <name type="scientific">Nonlabens tegetincola</name>
    <dbReference type="NCBI Taxonomy" id="323273"/>
    <lineage>
        <taxon>Bacteria</taxon>
        <taxon>Pseudomonadati</taxon>
        <taxon>Bacteroidota</taxon>
        <taxon>Flavobacteriia</taxon>
        <taxon>Flavobacteriales</taxon>
        <taxon>Flavobacteriaceae</taxon>
        <taxon>Nonlabens</taxon>
    </lineage>
</organism>
<dbReference type="Pfam" id="PF09674">
    <property type="entry name" value="DUF2400"/>
    <property type="match status" value="1"/>
</dbReference>
<comment type="caution">
    <text evidence="1">The sequence shown here is derived from an EMBL/GenBank/DDBJ whole genome shotgun (WGS) entry which is preliminary data.</text>
</comment>
<sequence>MNKKELKEFLDKKVEQYNVPDFIPLDPIKIPHQFSDKKDIEIAGFLTATIAWGNRKSILNNANKMMQLLDNSPADFIKNFEEADLKSITNFVHRTFNSEDLKTFLRALQRFENEYGGLEFAFAKALKSSTNLLEAISLFKHDFFQIEHLNRTQKHLSDPMKGSAAKRILMFLRWMVRKDNAGVDLGIWNEIQARDLYLPLDVHTGNISRQLNLLTRKQNDAKSVIEITNVLRKFDPTDPIKYDFALFGLGVFKEL</sequence>
<reference evidence="1" key="1">
    <citation type="journal article" date="2014" name="Genome Announc.">
        <title>Draft Genome Sequences of Marine Flavobacterium Nonlabens Strains NR17, NR24, NR27, NR32, NR33, and Ara13.</title>
        <authorList>
            <person name="Nakanishi M."/>
            <person name="Meirelles P."/>
            <person name="Suzuki R."/>
            <person name="Takatani N."/>
            <person name="Mino S."/>
            <person name="Suda W."/>
            <person name="Oshima K."/>
            <person name="Hattori M."/>
            <person name="Ohkuma M."/>
            <person name="Hosokawa M."/>
            <person name="Miyashita K."/>
            <person name="Thompson F.L."/>
            <person name="Niwa A."/>
            <person name="Sawabe T."/>
            <person name="Sawabe T."/>
        </authorList>
    </citation>
    <scope>NUCLEOTIDE SEQUENCE [LARGE SCALE GENOMIC DNA]</scope>
    <source>
        <strain evidence="1">JCM 19294</strain>
    </source>
</reference>
<proteinExistence type="predicted"/>
<dbReference type="eggNOG" id="COG0177">
    <property type="taxonomic scope" value="Bacteria"/>
</dbReference>
<protein>
    <recommendedName>
        <fullName evidence="3">TIGR02757 family protein</fullName>
    </recommendedName>
</protein>
<dbReference type="Proteomes" id="UP000029221">
    <property type="component" value="Unassembled WGS sequence"/>
</dbReference>
<dbReference type="InterPro" id="IPR014127">
    <property type="entry name" value="CHP02757"/>
</dbReference>
<gene>
    <name evidence="1" type="ORF">JCM19294_128</name>
</gene>